<dbReference type="PANTHER" id="PTHR13789">
    <property type="entry name" value="MONOOXYGENASE"/>
    <property type="match status" value="1"/>
</dbReference>
<dbReference type="HOGENOM" id="CLU_009665_19_3_1"/>
<dbReference type="SUPFAM" id="SSF54373">
    <property type="entry name" value="FAD-linked reductases, C-terminal domain"/>
    <property type="match status" value="1"/>
</dbReference>
<keyword evidence="3" id="KW-0274">FAD</keyword>
<evidence type="ECO:0000256" key="4">
    <source>
        <dbReference type="ARBA" id="ARBA00023002"/>
    </source>
</evidence>
<dbReference type="InterPro" id="IPR036188">
    <property type="entry name" value="FAD/NAD-bd_sf"/>
</dbReference>
<evidence type="ECO:0000256" key="5">
    <source>
        <dbReference type="ARBA" id="ARBA00023033"/>
    </source>
</evidence>
<evidence type="ECO:0000256" key="1">
    <source>
        <dbReference type="ARBA" id="ARBA00007992"/>
    </source>
</evidence>
<comment type="similarity">
    <text evidence="1">Belongs to the paxM FAD-dependent monooxygenase family.</text>
</comment>
<keyword evidence="6" id="KW-1133">Transmembrane helix</keyword>
<evidence type="ECO:0000259" key="7">
    <source>
        <dbReference type="Pfam" id="PF01494"/>
    </source>
</evidence>
<name>A0A0D1Y9X5_9EURO</name>
<evidence type="ECO:0000256" key="2">
    <source>
        <dbReference type="ARBA" id="ARBA00022630"/>
    </source>
</evidence>
<dbReference type="EMBL" id="KN846954">
    <property type="protein sequence ID" value="KIV77594.1"/>
    <property type="molecule type" value="Genomic_DNA"/>
</dbReference>
<keyword evidence="6" id="KW-0812">Transmembrane</keyword>
<keyword evidence="6" id="KW-0472">Membrane</keyword>
<dbReference type="InterPro" id="IPR002938">
    <property type="entry name" value="FAD-bd"/>
</dbReference>
<dbReference type="Proteomes" id="UP000053599">
    <property type="component" value="Unassembled WGS sequence"/>
</dbReference>
<dbReference type="FunFam" id="3.50.50.60:FF:000115">
    <property type="entry name" value="Salicylate hydroxylase, putative"/>
    <property type="match status" value="1"/>
</dbReference>
<dbReference type="SUPFAM" id="SSF51905">
    <property type="entry name" value="FAD/NAD(P)-binding domain"/>
    <property type="match status" value="1"/>
</dbReference>
<dbReference type="Gene3D" id="3.50.50.60">
    <property type="entry name" value="FAD/NAD(P)-binding domain"/>
    <property type="match status" value="1"/>
</dbReference>
<dbReference type="PRINTS" id="PR00420">
    <property type="entry name" value="RNGMNOXGNASE"/>
</dbReference>
<protein>
    <recommendedName>
        <fullName evidence="7">FAD-binding domain-containing protein</fullName>
    </recommendedName>
</protein>
<dbReference type="OrthoDB" id="16820at2759"/>
<evidence type="ECO:0000313" key="9">
    <source>
        <dbReference type="Proteomes" id="UP000053599"/>
    </source>
</evidence>
<dbReference type="PANTHER" id="PTHR13789:SF238">
    <property type="entry name" value="PUTATIVE (AFU_ORTHOLOGUE AFUA_2G01680)-RELATED"/>
    <property type="match status" value="1"/>
</dbReference>
<dbReference type="GO" id="GO:0004497">
    <property type="term" value="F:monooxygenase activity"/>
    <property type="evidence" value="ECO:0007669"/>
    <property type="project" value="UniProtKB-KW"/>
</dbReference>
<dbReference type="InterPro" id="IPR050493">
    <property type="entry name" value="FAD-dep_Monooxygenase_BioMet"/>
</dbReference>
<sequence>MATPHQTDDTNTKMIERAPRLDIIIVGAGLGGLAAAVSCALAQHRVIVLEASRELAEIGAGLQITPNASRLLRRWGLEAEVEAVAAEPTLLAVHRYSNGKVLAEERVFDKKMRTKYGAPFLDMHRADLQKILFNKALSLGVKVELGVRISKVVPRPEVVLESGKRLHGDLVIGADGLWSKCRESMLGKSDQPLPTGDLAYRIVLDLEKITNPELRQWISNPQVHFWIGPYSHAVAYSLRGGTMYNIVLLCPDDLPKDVSRSKGSVGEMRALFSGWDPILTRFLEQVDQVDKWKLMHREELESWTNAEKDFVLIGDSCHPMLPYLAQGANSSLEDAGVLGGLLSHVKSKEQLPWAITLYERVRKSRSEKIVRETFRQRDAFHMPDGEEQEVRDSLFASQLGTSISCNFPSRWTCPEVQPWLYGYDSYDEADEAINLHPFSSIGGLGSK</sequence>
<accession>A0A0D1Y9X5</accession>
<feature type="transmembrane region" description="Helical" evidence="6">
    <location>
        <begin position="21"/>
        <end position="43"/>
    </location>
</feature>
<reference evidence="8 9" key="1">
    <citation type="submission" date="2015-01" db="EMBL/GenBank/DDBJ databases">
        <title>The Genome Sequence of Exophiala sideris CBS121828.</title>
        <authorList>
            <consortium name="The Broad Institute Genomics Platform"/>
            <person name="Cuomo C."/>
            <person name="de Hoog S."/>
            <person name="Gorbushina A."/>
            <person name="Stielow B."/>
            <person name="Teixiera M."/>
            <person name="Abouelleil A."/>
            <person name="Chapman S.B."/>
            <person name="Priest M."/>
            <person name="Young S.K."/>
            <person name="Wortman J."/>
            <person name="Nusbaum C."/>
            <person name="Birren B."/>
        </authorList>
    </citation>
    <scope>NUCLEOTIDE SEQUENCE [LARGE SCALE GENOMIC DNA]</scope>
    <source>
        <strain evidence="8 9">CBS 121828</strain>
    </source>
</reference>
<keyword evidence="4" id="KW-0560">Oxidoreductase</keyword>
<proteinExistence type="inferred from homology"/>
<dbReference type="Pfam" id="PF01494">
    <property type="entry name" value="FAD_binding_3"/>
    <property type="match status" value="1"/>
</dbReference>
<keyword evidence="2" id="KW-0285">Flavoprotein</keyword>
<organism evidence="8 9">
    <name type="scientific">Exophiala sideris</name>
    <dbReference type="NCBI Taxonomy" id="1016849"/>
    <lineage>
        <taxon>Eukaryota</taxon>
        <taxon>Fungi</taxon>
        <taxon>Dikarya</taxon>
        <taxon>Ascomycota</taxon>
        <taxon>Pezizomycotina</taxon>
        <taxon>Eurotiomycetes</taxon>
        <taxon>Chaetothyriomycetidae</taxon>
        <taxon>Chaetothyriales</taxon>
        <taxon>Herpotrichiellaceae</taxon>
        <taxon>Exophiala</taxon>
    </lineage>
</organism>
<dbReference type="GO" id="GO:0071949">
    <property type="term" value="F:FAD binding"/>
    <property type="evidence" value="ECO:0007669"/>
    <property type="project" value="InterPro"/>
</dbReference>
<feature type="domain" description="FAD-binding" evidence="7">
    <location>
        <begin position="21"/>
        <end position="372"/>
    </location>
</feature>
<evidence type="ECO:0000313" key="8">
    <source>
        <dbReference type="EMBL" id="KIV77594.1"/>
    </source>
</evidence>
<evidence type="ECO:0000256" key="3">
    <source>
        <dbReference type="ARBA" id="ARBA00022827"/>
    </source>
</evidence>
<gene>
    <name evidence="8" type="ORF">PV11_09383</name>
</gene>
<evidence type="ECO:0000256" key="6">
    <source>
        <dbReference type="SAM" id="Phobius"/>
    </source>
</evidence>
<keyword evidence="5" id="KW-0503">Monooxygenase</keyword>
<dbReference type="STRING" id="1016849.A0A0D1Y9X5"/>
<dbReference type="AlphaFoldDB" id="A0A0D1Y9X5"/>